<dbReference type="RefSeq" id="WP_006973037.1">
    <property type="nucleotide sequence ID" value="NZ_ABCS01000040.1"/>
</dbReference>
<evidence type="ECO:0000313" key="3">
    <source>
        <dbReference type="Proteomes" id="UP000005801"/>
    </source>
</evidence>
<proteinExistence type="predicted"/>
<protein>
    <recommendedName>
        <fullName evidence="4">PDZ domain-containing protein</fullName>
    </recommendedName>
</protein>
<sequence length="225" mass="23438">MNIFRLSAITVSLTCTLMTACGPVLDKDEEDNPCTKDCLPGESAVICETNVFNQQIICAPSVGVASASCAGAGGVAQEVAVCPDGGGDEAGGGADDEAGSTPDTSEDSELPTWTPSDYVSLDPSSGAMVIDAEALDALERDPSPLFDDGTHLGRVDGGYFRVTRVGPLAEAMGWESGDVLHELNGYAITSTEDFLLAWEALDDETELRLAGLRDGAPVVLSYRVE</sequence>
<comment type="caution">
    <text evidence="2">The sequence shown here is derived from an EMBL/GenBank/DDBJ whole genome shotgun (WGS) entry which is preliminary data.</text>
</comment>
<dbReference type="InterPro" id="IPR036034">
    <property type="entry name" value="PDZ_sf"/>
</dbReference>
<evidence type="ECO:0008006" key="4">
    <source>
        <dbReference type="Google" id="ProtNLM"/>
    </source>
</evidence>
<organism evidence="2 3">
    <name type="scientific">Plesiocystis pacifica SIR-1</name>
    <dbReference type="NCBI Taxonomy" id="391625"/>
    <lineage>
        <taxon>Bacteria</taxon>
        <taxon>Pseudomonadati</taxon>
        <taxon>Myxococcota</taxon>
        <taxon>Polyangia</taxon>
        <taxon>Nannocystales</taxon>
        <taxon>Nannocystaceae</taxon>
        <taxon>Plesiocystis</taxon>
    </lineage>
</organism>
<dbReference type="Proteomes" id="UP000005801">
    <property type="component" value="Unassembled WGS sequence"/>
</dbReference>
<dbReference type="STRING" id="391625.PPSIR1_38344"/>
<keyword evidence="3" id="KW-1185">Reference proteome</keyword>
<gene>
    <name evidence="2" type="ORF">PPSIR1_38344</name>
</gene>
<dbReference type="Gene3D" id="2.30.42.10">
    <property type="match status" value="1"/>
</dbReference>
<accession>A6G8J2</accession>
<evidence type="ECO:0000313" key="2">
    <source>
        <dbReference type="EMBL" id="EDM77769.1"/>
    </source>
</evidence>
<dbReference type="PROSITE" id="PS51257">
    <property type="entry name" value="PROKAR_LIPOPROTEIN"/>
    <property type="match status" value="1"/>
</dbReference>
<reference evidence="2 3" key="1">
    <citation type="submission" date="2007-06" db="EMBL/GenBank/DDBJ databases">
        <authorList>
            <person name="Shimkets L."/>
            <person name="Ferriera S."/>
            <person name="Johnson J."/>
            <person name="Kravitz S."/>
            <person name="Beeson K."/>
            <person name="Sutton G."/>
            <person name="Rogers Y.-H."/>
            <person name="Friedman R."/>
            <person name="Frazier M."/>
            <person name="Venter J.C."/>
        </authorList>
    </citation>
    <scope>NUCLEOTIDE SEQUENCE [LARGE SCALE GENOMIC DNA]</scope>
    <source>
        <strain evidence="2 3">SIR-1</strain>
    </source>
</reference>
<feature type="compositionally biased region" description="Acidic residues" evidence="1">
    <location>
        <begin position="94"/>
        <end position="109"/>
    </location>
</feature>
<dbReference type="EMBL" id="ABCS01000040">
    <property type="protein sequence ID" value="EDM77769.1"/>
    <property type="molecule type" value="Genomic_DNA"/>
</dbReference>
<dbReference type="AlphaFoldDB" id="A6G8J2"/>
<name>A6G8J2_9BACT</name>
<evidence type="ECO:0000256" key="1">
    <source>
        <dbReference type="SAM" id="MobiDB-lite"/>
    </source>
</evidence>
<dbReference type="SUPFAM" id="SSF50156">
    <property type="entry name" value="PDZ domain-like"/>
    <property type="match status" value="1"/>
</dbReference>
<feature type="region of interest" description="Disordered" evidence="1">
    <location>
        <begin position="86"/>
        <end position="114"/>
    </location>
</feature>
<dbReference type="OrthoDB" id="11734at2"/>